<dbReference type="SUPFAM" id="SSF58104">
    <property type="entry name" value="Methyl-accepting chemotaxis protein (MCP) signaling domain"/>
    <property type="match status" value="1"/>
</dbReference>
<keyword evidence="4" id="KW-0472">Membrane</keyword>
<feature type="domain" description="Methyl-accepting transducer" evidence="5">
    <location>
        <begin position="209"/>
        <end position="466"/>
    </location>
</feature>
<organism evidence="6 7">
    <name type="scientific">Paenibacillus oryzae</name>
    <dbReference type="NCBI Taxonomy" id="1844972"/>
    <lineage>
        <taxon>Bacteria</taxon>
        <taxon>Bacillati</taxon>
        <taxon>Bacillota</taxon>
        <taxon>Bacilli</taxon>
        <taxon>Bacillales</taxon>
        <taxon>Paenibacillaceae</taxon>
        <taxon>Paenibacillus</taxon>
    </lineage>
</organism>
<reference evidence="6 7" key="1">
    <citation type="submission" date="2016-05" db="EMBL/GenBank/DDBJ databases">
        <title>Paenibacillus oryzae. sp. nov., isolated from the rice root.</title>
        <authorList>
            <person name="Zhang J."/>
            <person name="Zhang X."/>
        </authorList>
    </citation>
    <scope>NUCLEOTIDE SEQUENCE [LARGE SCALE GENOMIC DNA]</scope>
    <source>
        <strain evidence="6 7">1DrF-4</strain>
    </source>
</reference>
<feature type="coiled-coil region" evidence="3">
    <location>
        <begin position="455"/>
        <end position="492"/>
    </location>
</feature>
<keyword evidence="7" id="KW-1185">Reference proteome</keyword>
<protein>
    <submittedName>
        <fullName evidence="6">Chemotaxis protein</fullName>
    </submittedName>
</protein>
<dbReference type="EMBL" id="LYPA01000065">
    <property type="protein sequence ID" value="OBR64280.1"/>
    <property type="molecule type" value="Genomic_DNA"/>
</dbReference>
<evidence type="ECO:0000313" key="7">
    <source>
        <dbReference type="Proteomes" id="UP000092024"/>
    </source>
</evidence>
<dbReference type="PANTHER" id="PTHR32089">
    <property type="entry name" value="METHYL-ACCEPTING CHEMOTAXIS PROTEIN MCPB"/>
    <property type="match status" value="1"/>
</dbReference>
<name>A0A1A5YFV4_9BACL</name>
<dbReference type="RefSeq" id="WP_068684790.1">
    <property type="nucleotide sequence ID" value="NZ_LYPA01000065.1"/>
</dbReference>
<evidence type="ECO:0000256" key="3">
    <source>
        <dbReference type="SAM" id="Coils"/>
    </source>
</evidence>
<feature type="transmembrane region" description="Helical" evidence="4">
    <location>
        <begin position="114"/>
        <end position="133"/>
    </location>
</feature>
<dbReference type="InterPro" id="IPR004089">
    <property type="entry name" value="MCPsignal_dom"/>
</dbReference>
<dbReference type="GO" id="GO:0007165">
    <property type="term" value="P:signal transduction"/>
    <property type="evidence" value="ECO:0007669"/>
    <property type="project" value="UniProtKB-KW"/>
</dbReference>
<comment type="caution">
    <text evidence="6">The sequence shown here is derived from an EMBL/GenBank/DDBJ whole genome shotgun (WGS) entry which is preliminary data.</text>
</comment>
<evidence type="ECO:0000256" key="4">
    <source>
        <dbReference type="SAM" id="Phobius"/>
    </source>
</evidence>
<evidence type="ECO:0000259" key="5">
    <source>
        <dbReference type="PROSITE" id="PS50111"/>
    </source>
</evidence>
<gene>
    <name evidence="6" type="ORF">A7K91_12195</name>
</gene>
<dbReference type="Pfam" id="PF00015">
    <property type="entry name" value="MCPsignal"/>
    <property type="match status" value="1"/>
</dbReference>
<accession>A0A1A5YFV4</accession>
<evidence type="ECO:0000313" key="6">
    <source>
        <dbReference type="EMBL" id="OBR64280.1"/>
    </source>
</evidence>
<dbReference type="OrthoDB" id="2166737at2"/>
<keyword evidence="4" id="KW-1133">Transmembrane helix</keyword>
<evidence type="ECO:0000256" key="2">
    <source>
        <dbReference type="PROSITE-ProRule" id="PRU00284"/>
    </source>
</evidence>
<dbReference type="Proteomes" id="UP000092024">
    <property type="component" value="Unassembled WGS sequence"/>
</dbReference>
<dbReference type="SMART" id="SM00283">
    <property type="entry name" value="MA"/>
    <property type="match status" value="1"/>
</dbReference>
<dbReference type="GO" id="GO:0016020">
    <property type="term" value="C:membrane"/>
    <property type="evidence" value="ECO:0007669"/>
    <property type="project" value="InterPro"/>
</dbReference>
<keyword evidence="3" id="KW-0175">Coiled coil</keyword>
<feature type="transmembrane region" description="Helical" evidence="4">
    <location>
        <begin position="39"/>
        <end position="59"/>
    </location>
</feature>
<proteinExistence type="predicted"/>
<feature type="transmembrane region" description="Helical" evidence="4">
    <location>
        <begin position="145"/>
        <end position="165"/>
    </location>
</feature>
<evidence type="ECO:0000256" key="1">
    <source>
        <dbReference type="ARBA" id="ARBA00023224"/>
    </source>
</evidence>
<dbReference type="PANTHER" id="PTHR32089:SF112">
    <property type="entry name" value="LYSOZYME-LIKE PROTEIN-RELATED"/>
    <property type="match status" value="1"/>
</dbReference>
<dbReference type="STRING" id="1844972.A7K91_12195"/>
<dbReference type="Gene3D" id="1.10.287.950">
    <property type="entry name" value="Methyl-accepting chemotaxis protein"/>
    <property type="match status" value="1"/>
</dbReference>
<feature type="transmembrane region" description="Helical" evidence="4">
    <location>
        <begin position="12"/>
        <end position="33"/>
    </location>
</feature>
<sequence length="496" mass="53913">MKQNLTVLDKRNRLQVNIIWGLLALGILTDFAIGLELKVILLLAGVGAVTGGIAAAMAYLRIGSRFVKYVVPCNLTIIVSLLILSDPNPIVSTYFLVYVNLAIVSLYSDYKPIILTGVLGAGLSTYLFLDPFYQEKLFPGESLALLFLYLAFATTAMAIAAGFSAKLQKEVTERQSEALKAQQLSERILGQLKDSIGILTTFSREQQQHVHSTGTISREVTGTFSEMTAAIEKQTGSVVSINESAQEMEEFMGKLREGASSLQQYAEQNVSMTEQNSAELEKLASEMAALGAIMSNTVAGMEVLQRHNEQVTAIVDTISDISEQTNLLALNAAIEAARAGEHGRGFAVVSGEVRKLADHSRKSTEEIGSILTEIRAQIDEAYAGVTKGQEAVRQSGEVTRKSVELFQDINGNAHQTKEHSRQLGEGSTRLYQRYGELAAELDSIAATTQQNMASVEEVQASMESQNQKIAVMVEEYAKLDSLVSELKNLSEQKTGA</sequence>
<keyword evidence="1 2" id="KW-0807">Transducer</keyword>
<dbReference type="PROSITE" id="PS50111">
    <property type="entry name" value="CHEMOTAXIS_TRANSDUC_2"/>
    <property type="match status" value="1"/>
</dbReference>
<keyword evidence="4" id="KW-0812">Transmembrane</keyword>
<dbReference type="AlphaFoldDB" id="A0A1A5YFV4"/>